<accession>A0A7V2F3X9</accession>
<name>A0A7V2F3X9_UNCEI</name>
<dbReference type="EMBL" id="DSEC01000378">
    <property type="protein sequence ID" value="HER43864.1"/>
    <property type="molecule type" value="Genomic_DNA"/>
</dbReference>
<evidence type="ECO:0000259" key="17">
    <source>
        <dbReference type="Pfam" id="PF08245"/>
    </source>
</evidence>
<keyword evidence="12" id="KW-0961">Cell wall biogenesis/degradation</keyword>
<evidence type="ECO:0000256" key="11">
    <source>
        <dbReference type="ARBA" id="ARBA00023306"/>
    </source>
</evidence>
<dbReference type="HAMAP" id="MF_00046">
    <property type="entry name" value="MurC"/>
    <property type="match status" value="1"/>
</dbReference>
<evidence type="ECO:0000256" key="7">
    <source>
        <dbReference type="ARBA" id="ARBA00022741"/>
    </source>
</evidence>
<keyword evidence="11" id="KW-0131">Cell cycle</keyword>
<dbReference type="InterPro" id="IPR004101">
    <property type="entry name" value="Mur_ligase_C"/>
</dbReference>
<evidence type="ECO:0000259" key="15">
    <source>
        <dbReference type="Pfam" id="PF01225"/>
    </source>
</evidence>
<evidence type="ECO:0000256" key="8">
    <source>
        <dbReference type="ARBA" id="ARBA00022840"/>
    </source>
</evidence>
<dbReference type="Proteomes" id="UP000886069">
    <property type="component" value="Unassembled WGS sequence"/>
</dbReference>
<dbReference type="PANTHER" id="PTHR43445:SF3">
    <property type="entry name" value="UDP-N-ACETYLMURAMATE--L-ALANINE LIGASE"/>
    <property type="match status" value="1"/>
</dbReference>
<comment type="pathway">
    <text evidence="2">Cell wall biogenesis; peptidoglycan biosynthesis.</text>
</comment>
<dbReference type="GO" id="GO:0008360">
    <property type="term" value="P:regulation of cell shape"/>
    <property type="evidence" value="ECO:0007669"/>
    <property type="project" value="UniProtKB-KW"/>
</dbReference>
<feature type="non-terminal residue" evidence="18">
    <location>
        <position position="371"/>
    </location>
</feature>
<dbReference type="SUPFAM" id="SSF51984">
    <property type="entry name" value="MurCD N-terminal domain"/>
    <property type="match status" value="1"/>
</dbReference>
<feature type="domain" description="Mur ligase N-terminal catalytic" evidence="15">
    <location>
        <begin position="7"/>
        <end position="104"/>
    </location>
</feature>
<dbReference type="GO" id="GO:0005737">
    <property type="term" value="C:cytoplasm"/>
    <property type="evidence" value="ECO:0007669"/>
    <property type="project" value="UniProtKB-SubCell"/>
</dbReference>
<comment type="catalytic activity">
    <reaction evidence="13">
        <text>UDP-N-acetyl-alpha-D-muramate + L-alanine + ATP = UDP-N-acetyl-alpha-D-muramoyl-L-alanine + ADP + phosphate + H(+)</text>
        <dbReference type="Rhea" id="RHEA:23372"/>
        <dbReference type="ChEBI" id="CHEBI:15378"/>
        <dbReference type="ChEBI" id="CHEBI:30616"/>
        <dbReference type="ChEBI" id="CHEBI:43474"/>
        <dbReference type="ChEBI" id="CHEBI:57972"/>
        <dbReference type="ChEBI" id="CHEBI:70757"/>
        <dbReference type="ChEBI" id="CHEBI:83898"/>
        <dbReference type="ChEBI" id="CHEBI:456216"/>
        <dbReference type="EC" id="6.3.2.8"/>
    </reaction>
</comment>
<dbReference type="Gene3D" id="3.90.190.20">
    <property type="entry name" value="Mur ligase, C-terminal domain"/>
    <property type="match status" value="1"/>
</dbReference>
<evidence type="ECO:0000256" key="9">
    <source>
        <dbReference type="ARBA" id="ARBA00022960"/>
    </source>
</evidence>
<keyword evidence="8" id="KW-0067">ATP-binding</keyword>
<reference evidence="18" key="1">
    <citation type="journal article" date="2020" name="mSystems">
        <title>Genome- and Community-Level Interaction Insights into Carbon Utilization and Element Cycling Functions of Hydrothermarchaeota in Hydrothermal Sediment.</title>
        <authorList>
            <person name="Zhou Z."/>
            <person name="Liu Y."/>
            <person name="Xu W."/>
            <person name="Pan J."/>
            <person name="Luo Z.H."/>
            <person name="Li M."/>
        </authorList>
    </citation>
    <scope>NUCLEOTIDE SEQUENCE [LARGE SCALE GENOMIC DNA]</scope>
    <source>
        <strain evidence="18">SpSt-1233</strain>
    </source>
</reference>
<sequence>MLGKATRIHFIGIGGIGMSGIAEVLINLGFEVSGSDLEKSAITEHLESIGARIRYGHSADNVRESDVVVFSSAVGPANPEIMEAKKLGLPIIPRSEMLGELMRMRTGVAVAGAHGKTTTTSLAAAVLEEAGLDPTVVVGGRVKSLRKNVRLGEGAFLVAEVDESDGNFVSLSPVFAIITNIDAEHIDFYGGLDRIHDAFVTFANRVPFNGAVICCIDDMQVRAVIPRIERRIVTYGFDRNASVRGEIEESRPQGSSFAVTVNEERLGELYLHLPGRHNVLNALAVCALAGELGIEFDPLRKAFASFQGVSRRFEIKGEAGGVLFVDDYGHHPTEVKATVETAREHFDRRLVVVFQPHRYTRTRDVHARFKD</sequence>
<dbReference type="Pfam" id="PF08245">
    <property type="entry name" value="Mur_ligase_M"/>
    <property type="match status" value="1"/>
</dbReference>
<comment type="caution">
    <text evidence="18">The sequence shown here is derived from an EMBL/GenBank/DDBJ whole genome shotgun (WGS) entry which is preliminary data.</text>
</comment>
<dbReference type="PANTHER" id="PTHR43445">
    <property type="entry name" value="UDP-N-ACETYLMURAMATE--L-ALANINE LIGASE-RELATED"/>
    <property type="match status" value="1"/>
</dbReference>
<evidence type="ECO:0000256" key="3">
    <source>
        <dbReference type="ARBA" id="ARBA00012211"/>
    </source>
</evidence>
<evidence type="ECO:0000256" key="14">
    <source>
        <dbReference type="NCBIfam" id="TIGR01082"/>
    </source>
</evidence>
<keyword evidence="9" id="KW-0133">Cell shape</keyword>
<dbReference type="AlphaFoldDB" id="A0A7V2F3X9"/>
<dbReference type="InterPro" id="IPR036615">
    <property type="entry name" value="Mur_ligase_C_dom_sf"/>
</dbReference>
<evidence type="ECO:0000259" key="16">
    <source>
        <dbReference type="Pfam" id="PF02875"/>
    </source>
</evidence>
<dbReference type="Gene3D" id="3.40.1190.10">
    <property type="entry name" value="Mur-like, catalytic domain"/>
    <property type="match status" value="1"/>
</dbReference>
<dbReference type="GO" id="GO:0051301">
    <property type="term" value="P:cell division"/>
    <property type="evidence" value="ECO:0007669"/>
    <property type="project" value="UniProtKB-KW"/>
</dbReference>
<feature type="domain" description="Mur ligase C-terminal" evidence="16">
    <location>
        <begin position="311"/>
        <end position="369"/>
    </location>
</feature>
<keyword evidence="10" id="KW-0573">Peptidoglycan synthesis</keyword>
<evidence type="ECO:0000256" key="12">
    <source>
        <dbReference type="ARBA" id="ARBA00023316"/>
    </source>
</evidence>
<proteinExistence type="inferred from homology"/>
<evidence type="ECO:0000256" key="4">
    <source>
        <dbReference type="ARBA" id="ARBA00022490"/>
    </source>
</evidence>
<dbReference type="Pfam" id="PF01225">
    <property type="entry name" value="Mur_ligase"/>
    <property type="match status" value="1"/>
</dbReference>
<dbReference type="SUPFAM" id="SSF53623">
    <property type="entry name" value="MurD-like peptide ligases, catalytic domain"/>
    <property type="match status" value="1"/>
</dbReference>
<keyword evidence="5 18" id="KW-0436">Ligase</keyword>
<keyword evidence="6" id="KW-0132">Cell division</keyword>
<dbReference type="InterPro" id="IPR036565">
    <property type="entry name" value="Mur-like_cat_sf"/>
</dbReference>
<organism evidence="18">
    <name type="scientific">Eiseniibacteriota bacterium</name>
    <dbReference type="NCBI Taxonomy" id="2212470"/>
    <lineage>
        <taxon>Bacteria</taxon>
        <taxon>Candidatus Eiseniibacteriota</taxon>
    </lineage>
</organism>
<dbReference type="EC" id="6.3.2.8" evidence="3 14"/>
<dbReference type="GO" id="GO:0005524">
    <property type="term" value="F:ATP binding"/>
    <property type="evidence" value="ECO:0007669"/>
    <property type="project" value="UniProtKB-KW"/>
</dbReference>
<evidence type="ECO:0000256" key="1">
    <source>
        <dbReference type="ARBA" id="ARBA00004496"/>
    </source>
</evidence>
<evidence type="ECO:0000256" key="13">
    <source>
        <dbReference type="ARBA" id="ARBA00047833"/>
    </source>
</evidence>
<dbReference type="InterPro" id="IPR013221">
    <property type="entry name" value="Mur_ligase_cen"/>
</dbReference>
<evidence type="ECO:0000256" key="5">
    <source>
        <dbReference type="ARBA" id="ARBA00022598"/>
    </source>
</evidence>
<dbReference type="GO" id="GO:0009252">
    <property type="term" value="P:peptidoglycan biosynthetic process"/>
    <property type="evidence" value="ECO:0007669"/>
    <property type="project" value="UniProtKB-UniRule"/>
</dbReference>
<protein>
    <recommendedName>
        <fullName evidence="3 14">UDP-N-acetylmuramate--L-alanine ligase</fullName>
        <ecNumber evidence="3 14">6.3.2.8</ecNumber>
    </recommendedName>
</protein>
<dbReference type="NCBIfam" id="TIGR01082">
    <property type="entry name" value="murC"/>
    <property type="match status" value="1"/>
</dbReference>
<dbReference type="Pfam" id="PF02875">
    <property type="entry name" value="Mur_ligase_C"/>
    <property type="match status" value="1"/>
</dbReference>
<gene>
    <name evidence="18" type="ORF">ENO08_05340</name>
</gene>
<dbReference type="InterPro" id="IPR050061">
    <property type="entry name" value="MurCDEF_pg_biosynth"/>
</dbReference>
<evidence type="ECO:0000256" key="10">
    <source>
        <dbReference type="ARBA" id="ARBA00022984"/>
    </source>
</evidence>
<dbReference type="UniPathway" id="UPA00219"/>
<dbReference type="InterPro" id="IPR005758">
    <property type="entry name" value="UDP-N-AcMur_Ala_ligase_MurC"/>
</dbReference>
<keyword evidence="7" id="KW-0547">Nucleotide-binding</keyword>
<feature type="domain" description="Mur ligase central" evidence="17">
    <location>
        <begin position="110"/>
        <end position="289"/>
    </location>
</feature>
<dbReference type="InterPro" id="IPR000713">
    <property type="entry name" value="Mur_ligase_N"/>
</dbReference>
<keyword evidence="4" id="KW-0963">Cytoplasm</keyword>
<comment type="subcellular location">
    <subcellularLocation>
        <location evidence="1">Cytoplasm</location>
    </subcellularLocation>
</comment>
<evidence type="ECO:0000256" key="2">
    <source>
        <dbReference type="ARBA" id="ARBA00004752"/>
    </source>
</evidence>
<evidence type="ECO:0000313" key="18">
    <source>
        <dbReference type="EMBL" id="HER43864.1"/>
    </source>
</evidence>
<dbReference type="SUPFAM" id="SSF53244">
    <property type="entry name" value="MurD-like peptide ligases, peptide-binding domain"/>
    <property type="match status" value="1"/>
</dbReference>
<dbReference type="Gene3D" id="3.40.50.720">
    <property type="entry name" value="NAD(P)-binding Rossmann-like Domain"/>
    <property type="match status" value="1"/>
</dbReference>
<dbReference type="GO" id="GO:0071555">
    <property type="term" value="P:cell wall organization"/>
    <property type="evidence" value="ECO:0007669"/>
    <property type="project" value="UniProtKB-KW"/>
</dbReference>
<evidence type="ECO:0000256" key="6">
    <source>
        <dbReference type="ARBA" id="ARBA00022618"/>
    </source>
</evidence>
<dbReference type="GO" id="GO:0008763">
    <property type="term" value="F:UDP-N-acetylmuramate-L-alanine ligase activity"/>
    <property type="evidence" value="ECO:0007669"/>
    <property type="project" value="UniProtKB-UniRule"/>
</dbReference>